<protein>
    <recommendedName>
        <fullName evidence="10">PHD-type domain-containing protein</fullName>
    </recommendedName>
</protein>
<feature type="compositionally biased region" description="Low complexity" evidence="9">
    <location>
        <begin position="189"/>
        <end position="219"/>
    </location>
</feature>
<evidence type="ECO:0000313" key="11">
    <source>
        <dbReference type="EMBL" id="KAJ8651691.1"/>
    </source>
</evidence>
<dbReference type="RefSeq" id="XP_058336605.1">
    <property type="nucleotide sequence ID" value="XM_058492628.1"/>
</dbReference>
<comment type="subcellular location">
    <subcellularLocation>
        <location evidence="1">Nucleus</location>
    </subcellularLocation>
</comment>
<evidence type="ECO:0000259" key="10">
    <source>
        <dbReference type="PROSITE" id="PS50016"/>
    </source>
</evidence>
<dbReference type="PROSITE" id="PS50016">
    <property type="entry name" value="ZF_PHD_2"/>
    <property type="match status" value="1"/>
</dbReference>
<dbReference type="GO" id="GO:0046982">
    <property type="term" value="F:protein heterodimerization activity"/>
    <property type="evidence" value="ECO:0007669"/>
    <property type="project" value="InterPro"/>
</dbReference>
<keyword evidence="4" id="KW-0862">Zinc</keyword>
<feature type="region of interest" description="Disordered" evidence="9">
    <location>
        <begin position="91"/>
        <end position="223"/>
    </location>
</feature>
<dbReference type="PANTHER" id="PTHR46452">
    <property type="entry name" value="TRANSCRIPTION INITIATION FACTOR TFIID SUBUNIT 3"/>
    <property type="match status" value="1"/>
</dbReference>
<organism evidence="11 12">
    <name type="scientific">Lichtheimia ornata</name>
    <dbReference type="NCBI Taxonomy" id="688661"/>
    <lineage>
        <taxon>Eukaryota</taxon>
        <taxon>Fungi</taxon>
        <taxon>Fungi incertae sedis</taxon>
        <taxon>Mucoromycota</taxon>
        <taxon>Mucoromycotina</taxon>
        <taxon>Mucoromycetes</taxon>
        <taxon>Mucorales</taxon>
        <taxon>Lichtheimiaceae</taxon>
        <taxon>Lichtheimia</taxon>
    </lineage>
</organism>
<evidence type="ECO:0000313" key="12">
    <source>
        <dbReference type="Proteomes" id="UP001234581"/>
    </source>
</evidence>
<proteinExistence type="predicted"/>
<dbReference type="InterPro" id="IPR019787">
    <property type="entry name" value="Znf_PHD-finger"/>
</dbReference>
<feature type="compositionally biased region" description="Acidic residues" evidence="9">
    <location>
        <begin position="124"/>
        <end position="148"/>
    </location>
</feature>
<evidence type="ECO:0000256" key="1">
    <source>
        <dbReference type="ARBA" id="ARBA00004123"/>
    </source>
</evidence>
<dbReference type="InterPro" id="IPR006565">
    <property type="entry name" value="BTP"/>
</dbReference>
<evidence type="ECO:0000256" key="9">
    <source>
        <dbReference type="SAM" id="MobiDB-lite"/>
    </source>
</evidence>
<reference evidence="11 12" key="1">
    <citation type="submission" date="2023-03" db="EMBL/GenBank/DDBJ databases">
        <title>Genome sequence of Lichtheimia ornata CBS 291.66.</title>
        <authorList>
            <person name="Mohabir J.T."/>
            <person name="Shea T.P."/>
            <person name="Kurbessoian T."/>
            <person name="Berby B."/>
            <person name="Fontaine J."/>
            <person name="Livny J."/>
            <person name="Gnirke A."/>
            <person name="Stajich J.E."/>
            <person name="Cuomo C.A."/>
        </authorList>
    </citation>
    <scope>NUCLEOTIDE SEQUENCE [LARGE SCALE GENOMIC DNA]</scope>
    <source>
        <strain evidence="11">CBS 291.66</strain>
    </source>
</reference>
<dbReference type="InterPro" id="IPR019786">
    <property type="entry name" value="Zinc_finger_PHD-type_CS"/>
</dbReference>
<feature type="region of interest" description="Disordered" evidence="9">
    <location>
        <begin position="377"/>
        <end position="623"/>
    </location>
</feature>
<dbReference type="GO" id="GO:0005669">
    <property type="term" value="C:transcription factor TFIID complex"/>
    <property type="evidence" value="ECO:0007669"/>
    <property type="project" value="TreeGrafter"/>
</dbReference>
<keyword evidence="7" id="KW-0539">Nucleus</keyword>
<dbReference type="GO" id="GO:0008270">
    <property type="term" value="F:zinc ion binding"/>
    <property type="evidence" value="ECO:0007669"/>
    <property type="project" value="UniProtKB-KW"/>
</dbReference>
<feature type="region of interest" description="Disordered" evidence="9">
    <location>
        <begin position="264"/>
        <end position="290"/>
    </location>
</feature>
<dbReference type="Gene3D" id="3.30.40.10">
    <property type="entry name" value="Zinc/RING finger domain, C3HC4 (zinc finger)"/>
    <property type="match status" value="1"/>
</dbReference>
<feature type="compositionally biased region" description="Low complexity" evidence="9">
    <location>
        <begin position="572"/>
        <end position="623"/>
    </location>
</feature>
<dbReference type="InterPro" id="IPR001965">
    <property type="entry name" value="Znf_PHD"/>
</dbReference>
<dbReference type="Gene3D" id="1.10.20.10">
    <property type="entry name" value="Histone, subunit A"/>
    <property type="match status" value="1"/>
</dbReference>
<gene>
    <name evidence="11" type="ORF">O0I10_012740</name>
</gene>
<dbReference type="PROSITE" id="PS01359">
    <property type="entry name" value="ZF_PHD_1"/>
    <property type="match status" value="1"/>
</dbReference>
<keyword evidence="12" id="KW-1185">Reference proteome</keyword>
<sequence>MTDKFCNALLRTTALQILQSAGFDSAHADPTNILTDVLSQYLQLLASTSMAYAQLAGRGTSNAWDVVDGLDELGLTVDSLRDWLDDEGKALAPSWSEQSDPGRTLDAVVKNGRNQHQDVLVYEYTDDEERLYDQDSSDDEEEEEEEEQQPVTSPIPINNDLPEYVPSYFPPFPTSINKQDEPPQPTTGPTSVLAAPTPAPPTAAATASQQQQQPPISTSGAPAPIIVRSRKRAIDNPFTHVVPFEESALAASAAEGSGGALSLTLDEENERQSTPTNEGRNGDKKRRRTALSTIPMKNAVGSLTDKENPLLKRKARDELIGNHAMFRRMTQNEAAPGNTMFSSPTGVLAELLHRVAPPTLVSKLSAPNLLVDVASTTTTNTQPATSTQSSSQQQSQPSSSSSNGKEQPSRSSSGSMLASLAGGQYNRKQSNVEELGSSPPVTTTTTTTTATTTMATTPTTSTTPTTTTTATTTTPATSTAAAATTSTSTLTPISLASLSAGHEPSSSQQQQQKQKQSSSSSSTKKKLPKLTLNLSNNNDAPATTTTPSTAESTPTSLNTPKIRFKIKPPEDTSAPSTPNAQSSSSPPQARPSSSSSSTPAYESETIQITDPITTTTTTPTGTAPVDIMPPDASGEIVHCICENPTVDYGTFMIACDKCGVWYHGTCVGVAESDQVEEWYCRNCT</sequence>
<evidence type="ECO:0000256" key="8">
    <source>
        <dbReference type="PROSITE-ProRule" id="PRU00146"/>
    </source>
</evidence>
<dbReference type="Pfam" id="PF07524">
    <property type="entry name" value="Bromo_TP"/>
    <property type="match status" value="1"/>
</dbReference>
<keyword evidence="5" id="KW-0805">Transcription regulation</keyword>
<feature type="compositionally biased region" description="Low complexity" evidence="9">
    <location>
        <begin position="437"/>
        <end position="522"/>
    </location>
</feature>
<evidence type="ECO:0000256" key="6">
    <source>
        <dbReference type="ARBA" id="ARBA00023163"/>
    </source>
</evidence>
<dbReference type="Proteomes" id="UP001234581">
    <property type="component" value="Unassembled WGS sequence"/>
</dbReference>
<accession>A0AAD7URC7</accession>
<evidence type="ECO:0000256" key="2">
    <source>
        <dbReference type="ARBA" id="ARBA00022723"/>
    </source>
</evidence>
<dbReference type="PANTHER" id="PTHR46452:SF1">
    <property type="entry name" value="TRANSCRIPTION INITIATION FACTOR TFIID SUBUNIT 3"/>
    <property type="match status" value="1"/>
</dbReference>
<keyword evidence="6" id="KW-0804">Transcription</keyword>
<dbReference type="SMART" id="SM00576">
    <property type="entry name" value="BTP"/>
    <property type="match status" value="1"/>
</dbReference>
<dbReference type="InterPro" id="IPR013083">
    <property type="entry name" value="Znf_RING/FYVE/PHD"/>
</dbReference>
<evidence type="ECO:0000256" key="5">
    <source>
        <dbReference type="ARBA" id="ARBA00023015"/>
    </source>
</evidence>
<dbReference type="GO" id="GO:0045944">
    <property type="term" value="P:positive regulation of transcription by RNA polymerase II"/>
    <property type="evidence" value="ECO:0007669"/>
    <property type="project" value="TreeGrafter"/>
</dbReference>
<dbReference type="GeneID" id="83220074"/>
<evidence type="ECO:0000256" key="3">
    <source>
        <dbReference type="ARBA" id="ARBA00022771"/>
    </source>
</evidence>
<dbReference type="InterPro" id="IPR011011">
    <property type="entry name" value="Znf_FYVE_PHD"/>
</dbReference>
<keyword evidence="3 8" id="KW-0863">Zinc-finger</keyword>
<dbReference type="SMART" id="SM00249">
    <property type="entry name" value="PHD"/>
    <property type="match status" value="1"/>
</dbReference>
<dbReference type="SUPFAM" id="SSF57903">
    <property type="entry name" value="FYVE/PHD zinc finger"/>
    <property type="match status" value="1"/>
</dbReference>
<evidence type="ECO:0000256" key="4">
    <source>
        <dbReference type="ARBA" id="ARBA00022833"/>
    </source>
</evidence>
<dbReference type="InterPro" id="IPR009072">
    <property type="entry name" value="Histone-fold"/>
</dbReference>
<dbReference type="AlphaFoldDB" id="A0AAD7URC7"/>
<name>A0AAD7URC7_9FUNG</name>
<feature type="domain" description="PHD-type" evidence="10">
    <location>
        <begin position="636"/>
        <end position="684"/>
    </location>
</feature>
<feature type="compositionally biased region" description="Low complexity" evidence="9">
    <location>
        <begin position="377"/>
        <end position="423"/>
    </location>
</feature>
<keyword evidence="2" id="KW-0479">Metal-binding</keyword>
<dbReference type="EMBL" id="JARTCD010000151">
    <property type="protein sequence ID" value="KAJ8651691.1"/>
    <property type="molecule type" value="Genomic_DNA"/>
</dbReference>
<comment type="caution">
    <text evidence="11">The sequence shown here is derived from an EMBL/GenBank/DDBJ whole genome shotgun (WGS) entry which is preliminary data.</text>
</comment>
<feature type="compositionally biased region" description="Low complexity" evidence="9">
    <location>
        <begin position="529"/>
        <end position="556"/>
    </location>
</feature>
<dbReference type="Pfam" id="PF00628">
    <property type="entry name" value="PHD"/>
    <property type="match status" value="1"/>
</dbReference>
<evidence type="ECO:0000256" key="7">
    <source>
        <dbReference type="ARBA" id="ARBA00023242"/>
    </source>
</evidence>